<name>A0A158CES5_9BURK</name>
<dbReference type="OrthoDB" id="8582986at2"/>
<sequence>MTFEKELRQALTEQAGVRSFLVAHDDRVVFEHYRSDLGPETLHDVNSVTKTVVGLAVGAALHEGLLPPLDTPVGQILPQMREHDLDRRVKRITLRHLLTMTSGFEWDQSVVDECVLGPCEQFSREESRLRFILRRPIAQPGMRFEYDSHAVQLLSQVIESVSGRTLECYARDALFAPLGISAGEWISDEDGHTFGGRGLMLRTRDMIDLGLLMMHRGVWRGARIIDEAFIDEAISVQSDGGPPMDDAQYGYLCWIDPRYVFAAGHGGQFIFIARRELIVAAVASEIHPPTEHVRRLFEQFVLDHMDSFR</sequence>
<organism evidence="2 3">
    <name type="scientific">Caballeronia glebae</name>
    <dbReference type="NCBI Taxonomy" id="1777143"/>
    <lineage>
        <taxon>Bacteria</taxon>
        <taxon>Pseudomonadati</taxon>
        <taxon>Pseudomonadota</taxon>
        <taxon>Betaproteobacteria</taxon>
        <taxon>Burkholderiales</taxon>
        <taxon>Burkholderiaceae</taxon>
        <taxon>Caballeronia</taxon>
    </lineage>
</organism>
<dbReference type="PANTHER" id="PTHR43283:SF7">
    <property type="entry name" value="BETA-LACTAMASE-RELATED DOMAIN-CONTAINING PROTEIN"/>
    <property type="match status" value="1"/>
</dbReference>
<dbReference type="AlphaFoldDB" id="A0A158CES5"/>
<dbReference type="InterPro" id="IPR050789">
    <property type="entry name" value="Diverse_Enzym_Activities"/>
</dbReference>
<dbReference type="PANTHER" id="PTHR43283">
    <property type="entry name" value="BETA-LACTAMASE-RELATED"/>
    <property type="match status" value="1"/>
</dbReference>
<proteinExistence type="predicted"/>
<dbReference type="Pfam" id="PF00144">
    <property type="entry name" value="Beta-lactamase"/>
    <property type="match status" value="1"/>
</dbReference>
<feature type="domain" description="Beta-lactamase-related" evidence="1">
    <location>
        <begin position="19"/>
        <end position="292"/>
    </location>
</feature>
<dbReference type="InterPro" id="IPR001466">
    <property type="entry name" value="Beta-lactam-related"/>
</dbReference>
<reference evidence="2" key="1">
    <citation type="submission" date="2016-01" db="EMBL/GenBank/DDBJ databases">
        <authorList>
            <person name="Peeters C."/>
        </authorList>
    </citation>
    <scope>NUCLEOTIDE SEQUENCE [LARGE SCALE GENOMIC DNA]</scope>
    <source>
        <strain evidence="2">LMG 29325</strain>
    </source>
</reference>
<gene>
    <name evidence="2" type="ORF">AWB82_05285</name>
</gene>
<dbReference type="InterPro" id="IPR012338">
    <property type="entry name" value="Beta-lactam/transpept-like"/>
</dbReference>
<accession>A0A158CES5</accession>
<dbReference type="Gene3D" id="3.40.710.10">
    <property type="entry name" value="DD-peptidase/beta-lactamase superfamily"/>
    <property type="match status" value="1"/>
</dbReference>
<dbReference type="Proteomes" id="UP000054596">
    <property type="component" value="Unassembled WGS sequence"/>
</dbReference>
<keyword evidence="3" id="KW-1185">Reference proteome</keyword>
<comment type="caution">
    <text evidence="2">The sequence shown here is derived from an EMBL/GenBank/DDBJ whole genome shotgun (WGS) entry which is preliminary data.</text>
</comment>
<dbReference type="EMBL" id="FCOJ02000047">
    <property type="protein sequence ID" value="SAK80396.1"/>
    <property type="molecule type" value="Genomic_DNA"/>
</dbReference>
<evidence type="ECO:0000313" key="3">
    <source>
        <dbReference type="Proteomes" id="UP000054596"/>
    </source>
</evidence>
<dbReference type="STRING" id="1777143.AWB82_05285"/>
<dbReference type="SUPFAM" id="SSF56601">
    <property type="entry name" value="beta-lactamase/transpeptidase-like"/>
    <property type="match status" value="1"/>
</dbReference>
<dbReference type="RefSeq" id="WP_159462627.1">
    <property type="nucleotide sequence ID" value="NZ_FCOJ02000047.1"/>
</dbReference>
<evidence type="ECO:0000313" key="2">
    <source>
        <dbReference type="EMBL" id="SAK80396.1"/>
    </source>
</evidence>
<protein>
    <submittedName>
        <fullName evidence="2">Beta-lactamase</fullName>
    </submittedName>
</protein>
<evidence type="ECO:0000259" key="1">
    <source>
        <dbReference type="Pfam" id="PF00144"/>
    </source>
</evidence>